<accession>A0A9D5HDW0</accession>
<dbReference type="GO" id="GO:0005975">
    <property type="term" value="P:carbohydrate metabolic process"/>
    <property type="evidence" value="ECO:0007669"/>
    <property type="project" value="InterPro"/>
</dbReference>
<keyword evidence="3" id="KW-0597">Phosphoprotein</keyword>
<evidence type="ECO:0000259" key="11">
    <source>
        <dbReference type="PROSITE" id="PS50011"/>
    </source>
</evidence>
<dbReference type="InterPro" id="IPR011009">
    <property type="entry name" value="Kinase-like_dom_sf"/>
</dbReference>
<evidence type="ECO:0000256" key="3">
    <source>
        <dbReference type="ARBA" id="ARBA00022553"/>
    </source>
</evidence>
<comment type="subcellular location">
    <subcellularLocation>
        <location evidence="1">Membrane</location>
        <topology evidence="1">Single-pass membrane protein</topology>
    </subcellularLocation>
</comment>
<dbReference type="SUPFAM" id="SSF56112">
    <property type="entry name" value="Protein kinase-like (PK-like)"/>
    <property type="match status" value="1"/>
</dbReference>
<evidence type="ECO:0000256" key="5">
    <source>
        <dbReference type="ARBA" id="ARBA00022692"/>
    </source>
</evidence>
<proteinExistence type="inferred from homology"/>
<dbReference type="InterPro" id="IPR052232">
    <property type="entry name" value="RLK_Ser/Thr-Kinase"/>
</dbReference>
<keyword evidence="10" id="KW-0472">Membrane</keyword>
<dbReference type="Gene3D" id="3.30.200.20">
    <property type="entry name" value="Phosphorylase Kinase, domain 1"/>
    <property type="match status" value="1"/>
</dbReference>
<dbReference type="PANTHER" id="PTHR47984">
    <property type="entry name" value="OS01G0323000 PROTEIN"/>
    <property type="match status" value="1"/>
</dbReference>
<keyword evidence="6" id="KW-0547">Nucleotide-binding</keyword>
<dbReference type="InterPro" id="IPR017853">
    <property type="entry name" value="GH"/>
</dbReference>
<evidence type="ECO:0000256" key="7">
    <source>
        <dbReference type="ARBA" id="ARBA00022777"/>
    </source>
</evidence>
<dbReference type="PROSITE" id="PS50011">
    <property type="entry name" value="PROTEIN_KINASE_DOM"/>
    <property type="match status" value="1"/>
</dbReference>
<dbReference type="AlphaFoldDB" id="A0A9D5HDW0"/>
<keyword evidence="8" id="KW-0067">ATP-binding</keyword>
<evidence type="ECO:0000256" key="10">
    <source>
        <dbReference type="ARBA" id="ARBA00023136"/>
    </source>
</evidence>
<gene>
    <name evidence="12" type="ORF">J5N97_021040</name>
</gene>
<evidence type="ECO:0000256" key="1">
    <source>
        <dbReference type="ARBA" id="ARBA00004167"/>
    </source>
</evidence>
<keyword evidence="5" id="KW-0812">Transmembrane</keyword>
<evidence type="ECO:0000256" key="6">
    <source>
        <dbReference type="ARBA" id="ARBA00022741"/>
    </source>
</evidence>
<evidence type="ECO:0000256" key="2">
    <source>
        <dbReference type="ARBA" id="ARBA00010838"/>
    </source>
</evidence>
<keyword evidence="4" id="KW-0808">Transferase</keyword>
<dbReference type="InterPro" id="IPR000719">
    <property type="entry name" value="Prot_kinase_dom"/>
</dbReference>
<name>A0A9D5HDW0_9LILI</name>
<keyword evidence="7" id="KW-0418">Kinase</keyword>
<protein>
    <recommendedName>
        <fullName evidence="11">Protein kinase domain-containing protein</fullName>
    </recommendedName>
</protein>
<dbReference type="SUPFAM" id="SSF51445">
    <property type="entry name" value="(Trans)glycosidases"/>
    <property type="match status" value="1"/>
</dbReference>
<keyword evidence="9" id="KW-1133">Transmembrane helix</keyword>
<dbReference type="Gene3D" id="3.20.20.80">
    <property type="entry name" value="Glycosidases"/>
    <property type="match status" value="1"/>
</dbReference>
<evidence type="ECO:0000313" key="13">
    <source>
        <dbReference type="Proteomes" id="UP001085076"/>
    </source>
</evidence>
<dbReference type="Pfam" id="PF07714">
    <property type="entry name" value="PK_Tyr_Ser-Thr"/>
    <property type="match status" value="1"/>
</dbReference>
<evidence type="ECO:0000313" key="12">
    <source>
        <dbReference type="EMBL" id="KAJ0973081.1"/>
    </source>
</evidence>
<comment type="similarity">
    <text evidence="2">Belongs to the glycosyl hydrolase 1 family.</text>
</comment>
<feature type="domain" description="Protein kinase" evidence="11">
    <location>
        <begin position="208"/>
        <end position="329"/>
    </location>
</feature>
<dbReference type="GO" id="GO:0016020">
    <property type="term" value="C:membrane"/>
    <property type="evidence" value="ECO:0007669"/>
    <property type="project" value="UniProtKB-SubCell"/>
</dbReference>
<dbReference type="PANTHER" id="PTHR47984:SF31">
    <property type="entry name" value="OS03G0227900 PROTEIN"/>
    <property type="match status" value="1"/>
</dbReference>
<dbReference type="GO" id="GO:0008422">
    <property type="term" value="F:beta-glucosidase activity"/>
    <property type="evidence" value="ECO:0007669"/>
    <property type="project" value="UniProtKB-ARBA"/>
</dbReference>
<dbReference type="GO" id="GO:0005524">
    <property type="term" value="F:ATP binding"/>
    <property type="evidence" value="ECO:0007669"/>
    <property type="project" value="UniProtKB-KW"/>
</dbReference>
<evidence type="ECO:0000256" key="9">
    <source>
        <dbReference type="ARBA" id="ARBA00022989"/>
    </source>
</evidence>
<keyword evidence="13" id="KW-1185">Reference proteome</keyword>
<dbReference type="Proteomes" id="UP001085076">
    <property type="component" value="Miscellaneous, Linkage group lg05"/>
</dbReference>
<comment type="caution">
    <text evidence="12">The sequence shown here is derived from an EMBL/GenBank/DDBJ whole genome shotgun (WGS) entry which is preliminary data.</text>
</comment>
<dbReference type="InterPro" id="IPR001245">
    <property type="entry name" value="Ser-Thr/Tyr_kinase_cat_dom"/>
</dbReference>
<dbReference type="EMBL" id="JAGGNH010000005">
    <property type="protein sequence ID" value="KAJ0973081.1"/>
    <property type="molecule type" value="Genomic_DNA"/>
</dbReference>
<dbReference type="Pfam" id="PF00232">
    <property type="entry name" value="Glyco_hydro_1"/>
    <property type="match status" value="1"/>
</dbReference>
<reference evidence="12" key="2">
    <citation type="journal article" date="2022" name="Hortic Res">
        <title>The genome of Dioscorea zingiberensis sheds light on the biosynthesis, origin and evolution of the medicinally important diosgenin saponins.</title>
        <authorList>
            <person name="Li Y."/>
            <person name="Tan C."/>
            <person name="Li Z."/>
            <person name="Guo J."/>
            <person name="Li S."/>
            <person name="Chen X."/>
            <person name="Wang C."/>
            <person name="Dai X."/>
            <person name="Yang H."/>
            <person name="Song W."/>
            <person name="Hou L."/>
            <person name="Xu J."/>
            <person name="Tong Z."/>
            <person name="Xu A."/>
            <person name="Yuan X."/>
            <person name="Wang W."/>
            <person name="Yang Q."/>
            <person name="Chen L."/>
            <person name="Sun Z."/>
            <person name="Wang K."/>
            <person name="Pan B."/>
            <person name="Chen J."/>
            <person name="Bao Y."/>
            <person name="Liu F."/>
            <person name="Qi X."/>
            <person name="Gang D.R."/>
            <person name="Wen J."/>
            <person name="Li J."/>
        </authorList>
    </citation>
    <scope>NUCLEOTIDE SEQUENCE</scope>
    <source>
        <strain evidence="12">Dzin_1.0</strain>
    </source>
</reference>
<dbReference type="GO" id="GO:0004672">
    <property type="term" value="F:protein kinase activity"/>
    <property type="evidence" value="ECO:0007669"/>
    <property type="project" value="InterPro"/>
</dbReference>
<sequence>MKEGEVLAFGTLPPNNTQAKQRGQVGITLVCMWYRPYDESKPHMEAATRALDFMLAWYMEPLVHGDYPFNMTAIVRDRLPTFSKEEAEMIKGSYDFIGINYYTARYARKLKEKDGVPIGPSAILHCCQRFCTTGLPSDVSVEVEEISFHLHKDNYQEYLMLRAQVECLQRSQRISISFVLEGGDGQKLQSVESLLFDLATIKDAIDNFSEANKLGQGGFGPVYKKIDEYRQCARRGQAEKEFKVEVEAIGKVRHKNLVGLLGYCAEATKRLLVYEYVDNGTLEQWLHGDVGTFSPLTWDIRMKIALDWSSTLLNVVCCQCIFRRSQMRI</sequence>
<dbReference type="OrthoDB" id="2356065at2759"/>
<evidence type="ECO:0000256" key="4">
    <source>
        <dbReference type="ARBA" id="ARBA00022679"/>
    </source>
</evidence>
<organism evidence="12 13">
    <name type="scientific">Dioscorea zingiberensis</name>
    <dbReference type="NCBI Taxonomy" id="325984"/>
    <lineage>
        <taxon>Eukaryota</taxon>
        <taxon>Viridiplantae</taxon>
        <taxon>Streptophyta</taxon>
        <taxon>Embryophyta</taxon>
        <taxon>Tracheophyta</taxon>
        <taxon>Spermatophyta</taxon>
        <taxon>Magnoliopsida</taxon>
        <taxon>Liliopsida</taxon>
        <taxon>Dioscoreales</taxon>
        <taxon>Dioscoreaceae</taxon>
        <taxon>Dioscorea</taxon>
    </lineage>
</organism>
<evidence type="ECO:0000256" key="8">
    <source>
        <dbReference type="ARBA" id="ARBA00022840"/>
    </source>
</evidence>
<reference evidence="12" key="1">
    <citation type="submission" date="2021-03" db="EMBL/GenBank/DDBJ databases">
        <authorList>
            <person name="Li Z."/>
            <person name="Yang C."/>
        </authorList>
    </citation>
    <scope>NUCLEOTIDE SEQUENCE</scope>
    <source>
        <strain evidence="12">Dzin_1.0</strain>
        <tissue evidence="12">Leaf</tissue>
    </source>
</reference>
<dbReference type="InterPro" id="IPR001360">
    <property type="entry name" value="Glyco_hydro_1"/>
</dbReference>